<comment type="caution">
    <text evidence="1">The sequence shown here is derived from an EMBL/GenBank/DDBJ whole genome shotgun (WGS) entry which is preliminary data.</text>
</comment>
<reference evidence="1 2" key="1">
    <citation type="submission" date="2024-08" db="EMBL/GenBank/DDBJ databases">
        <title>Gnathostoma spinigerum genome.</title>
        <authorList>
            <person name="Gonzalez-Bertolin B."/>
            <person name="Monzon S."/>
            <person name="Zaballos A."/>
            <person name="Jimenez P."/>
            <person name="Dekumyoy P."/>
            <person name="Varona S."/>
            <person name="Cuesta I."/>
            <person name="Sumanam S."/>
            <person name="Adisakwattana P."/>
            <person name="Gasser R.B."/>
            <person name="Hernandez-Gonzalez A."/>
            <person name="Young N.D."/>
            <person name="Perteguer M.J."/>
        </authorList>
    </citation>
    <scope>NUCLEOTIDE SEQUENCE [LARGE SCALE GENOMIC DNA]</scope>
    <source>
        <strain evidence="1">AL3</strain>
        <tissue evidence="1">Liver</tissue>
    </source>
</reference>
<accession>A0ABD6EKI3</accession>
<organism evidence="1 2">
    <name type="scientific">Gnathostoma spinigerum</name>
    <dbReference type="NCBI Taxonomy" id="75299"/>
    <lineage>
        <taxon>Eukaryota</taxon>
        <taxon>Metazoa</taxon>
        <taxon>Ecdysozoa</taxon>
        <taxon>Nematoda</taxon>
        <taxon>Chromadorea</taxon>
        <taxon>Rhabditida</taxon>
        <taxon>Spirurina</taxon>
        <taxon>Gnathostomatomorpha</taxon>
        <taxon>Gnathostomatoidea</taxon>
        <taxon>Gnathostomatidae</taxon>
        <taxon>Gnathostoma</taxon>
    </lineage>
</organism>
<protein>
    <submittedName>
        <fullName evidence="1">Uncharacterized protein</fullName>
    </submittedName>
</protein>
<dbReference type="Proteomes" id="UP001608902">
    <property type="component" value="Unassembled WGS sequence"/>
</dbReference>
<evidence type="ECO:0000313" key="1">
    <source>
        <dbReference type="EMBL" id="MFH4979707.1"/>
    </source>
</evidence>
<sequence length="97" mass="11294">MDCGREEMRRADGIMFWMGPSQINTNSSSLLNEGRRVICEGYTRRIKMAAVRADYRTEMEDANRVVHLLEGMGGREFEFTFWKDFDGRHCGVHGMIR</sequence>
<dbReference type="EMBL" id="JBGFUD010004547">
    <property type="protein sequence ID" value="MFH4979707.1"/>
    <property type="molecule type" value="Genomic_DNA"/>
</dbReference>
<evidence type="ECO:0000313" key="2">
    <source>
        <dbReference type="Proteomes" id="UP001608902"/>
    </source>
</evidence>
<dbReference type="AlphaFoldDB" id="A0ABD6EKI3"/>
<keyword evidence="2" id="KW-1185">Reference proteome</keyword>
<proteinExistence type="predicted"/>
<gene>
    <name evidence="1" type="ORF">AB6A40_006416</name>
</gene>
<name>A0ABD6EKI3_9BILA</name>